<protein>
    <submittedName>
        <fullName evidence="1">Uncharacterized protein</fullName>
    </submittedName>
</protein>
<reference evidence="1" key="1">
    <citation type="submission" date="2002-09" db="EMBL/GenBank/DDBJ databases">
        <authorList>
            <person name="Buell R."/>
        </authorList>
    </citation>
    <scope>NUCLEOTIDE SEQUENCE</scope>
</reference>
<reference evidence="2" key="4">
    <citation type="submission" date="2006-01" db="EMBL/GenBank/DDBJ databases">
        <title>Oryza sativa chromosome 10 BAC OSJNBa0056A15 genomic sequence.</title>
        <authorList>
            <person name="Buell C.R."/>
            <person name="Yuan Q."/>
            <person name="Ouyang S."/>
            <person name="Liu J."/>
            <person name="Gansberger K."/>
            <person name="Jones K.M."/>
            <person name="Overton II L.L."/>
            <person name="Tsitrin T."/>
            <person name="Kim M.M."/>
            <person name="Bera J.J."/>
            <person name="Jin S.S."/>
            <person name="Fadrosh D.W."/>
            <person name="Tallon L.J."/>
            <person name="Koo H."/>
            <person name="Zismann V."/>
            <person name="Hsiao J."/>
            <person name="Blunt S."/>
            <person name="Vanaken S.S."/>
            <person name="Riedmuller S.B."/>
            <person name="Utterback T.T."/>
            <person name="Feldblyum T.V."/>
            <person name="Yang Q.Q."/>
            <person name="Haas B.J."/>
            <person name="Suh B.B."/>
            <person name="Peterson J.J."/>
            <person name="Quackenbush J."/>
            <person name="White O."/>
            <person name="Salzberg S.L."/>
            <person name="Fraser C.M."/>
        </authorList>
    </citation>
    <scope>NUCLEOTIDE SEQUENCE</scope>
</reference>
<dbReference type="AlphaFoldDB" id="Q7G4C1"/>
<dbReference type="PANTHER" id="PTHR48258">
    <property type="entry name" value="DUF4218 DOMAIN-CONTAINING PROTEIN-RELATED"/>
    <property type="match status" value="1"/>
</dbReference>
<dbReference type="EMBL" id="AC104615">
    <property type="protein sequence ID" value="AAN16326.1"/>
    <property type="molecule type" value="Genomic_DNA"/>
</dbReference>
<reference evidence="3" key="2">
    <citation type="journal article" date="2005" name="Nature">
        <title>The map-based sequence of the rice genome.</title>
        <authorList>
            <consortium name="International rice genome sequencing project (IRGSP)"/>
            <person name="Matsumoto T."/>
            <person name="Wu J."/>
            <person name="Kanamori H."/>
            <person name="Katayose Y."/>
            <person name="Fujisawa M."/>
            <person name="Namiki N."/>
            <person name="Mizuno H."/>
            <person name="Yamamoto K."/>
            <person name="Antonio B.A."/>
            <person name="Baba T."/>
            <person name="Sakata K."/>
            <person name="Nagamura Y."/>
            <person name="Aoki H."/>
            <person name="Arikawa K."/>
            <person name="Arita K."/>
            <person name="Bito T."/>
            <person name="Chiden Y."/>
            <person name="Fujitsuka N."/>
            <person name="Fukunaka R."/>
            <person name="Hamada M."/>
            <person name="Harada C."/>
            <person name="Hayashi A."/>
            <person name="Hijishita S."/>
            <person name="Honda M."/>
            <person name="Hosokawa S."/>
            <person name="Ichikawa Y."/>
            <person name="Idonuma A."/>
            <person name="Iijima M."/>
            <person name="Ikeda M."/>
            <person name="Ikeno M."/>
            <person name="Ito K."/>
            <person name="Ito S."/>
            <person name="Ito T."/>
            <person name="Ito Y."/>
            <person name="Ito Y."/>
            <person name="Iwabuchi A."/>
            <person name="Kamiya K."/>
            <person name="Karasawa W."/>
            <person name="Kurita K."/>
            <person name="Katagiri S."/>
            <person name="Kikuta A."/>
            <person name="Kobayashi H."/>
            <person name="Kobayashi N."/>
            <person name="Machita K."/>
            <person name="Maehara T."/>
            <person name="Masukawa M."/>
            <person name="Mizubayashi T."/>
            <person name="Mukai Y."/>
            <person name="Nagasaki H."/>
            <person name="Nagata Y."/>
            <person name="Naito S."/>
            <person name="Nakashima M."/>
            <person name="Nakama Y."/>
            <person name="Nakamichi Y."/>
            <person name="Nakamura M."/>
            <person name="Meguro A."/>
            <person name="Negishi M."/>
            <person name="Ohta I."/>
            <person name="Ohta T."/>
            <person name="Okamoto M."/>
            <person name="Ono N."/>
            <person name="Saji S."/>
            <person name="Sakaguchi M."/>
            <person name="Sakai K."/>
            <person name="Shibata M."/>
            <person name="Shimokawa T."/>
            <person name="Song J."/>
            <person name="Takazaki Y."/>
            <person name="Terasawa K."/>
            <person name="Tsugane M."/>
            <person name="Tsuji K."/>
            <person name="Ueda S."/>
            <person name="Waki K."/>
            <person name="Yamagata H."/>
            <person name="Yamamoto M."/>
            <person name="Yamamoto S."/>
            <person name="Yamane H."/>
            <person name="Yoshiki S."/>
            <person name="Yoshihara R."/>
            <person name="Yukawa K."/>
            <person name="Zhong H."/>
            <person name="Yano M."/>
            <person name="Yuan Q."/>
            <person name="Ouyang S."/>
            <person name="Liu J."/>
            <person name="Jones K.M."/>
            <person name="Gansberger K."/>
            <person name="Moffat K."/>
            <person name="Hill J."/>
            <person name="Bera J."/>
            <person name="Fadrosh D."/>
            <person name="Jin S."/>
            <person name="Johri S."/>
            <person name="Kim M."/>
            <person name="Overton L."/>
            <person name="Reardon M."/>
            <person name="Tsitrin T."/>
            <person name="Vuong H."/>
            <person name="Weaver B."/>
            <person name="Ciecko A."/>
            <person name="Tallon L."/>
            <person name="Jackson J."/>
            <person name="Pai G."/>
            <person name="Aken S.V."/>
            <person name="Utterback T."/>
            <person name="Reidmuller S."/>
            <person name="Feldblyum T."/>
            <person name="Hsiao J."/>
            <person name="Zismann V."/>
            <person name="Iobst S."/>
            <person name="de Vazeille A.R."/>
            <person name="Buell C.R."/>
            <person name="Ying K."/>
            <person name="Li Y."/>
            <person name="Lu T."/>
            <person name="Huang Y."/>
            <person name="Zhao Q."/>
            <person name="Feng Q."/>
            <person name="Zhang L."/>
            <person name="Zhu J."/>
            <person name="Weng Q."/>
            <person name="Mu J."/>
            <person name="Lu Y."/>
            <person name="Fan D."/>
            <person name="Liu Y."/>
            <person name="Guan J."/>
            <person name="Zhang Y."/>
            <person name="Yu S."/>
            <person name="Liu X."/>
            <person name="Zhang Y."/>
            <person name="Hong G."/>
            <person name="Han B."/>
            <person name="Choisne N."/>
            <person name="Demange N."/>
            <person name="Orjeda G."/>
            <person name="Samain S."/>
            <person name="Cattolico L."/>
            <person name="Pelletier E."/>
            <person name="Couloux A."/>
            <person name="Segurens B."/>
            <person name="Wincker P."/>
            <person name="D'Hont A."/>
            <person name="Scarpelli C."/>
            <person name="Weissenbach J."/>
            <person name="Salanoubat M."/>
            <person name="Quetier F."/>
            <person name="Yu Y."/>
            <person name="Kim H.R."/>
            <person name="Rambo T."/>
            <person name="Currie J."/>
            <person name="Collura K."/>
            <person name="Luo M."/>
            <person name="Yang T."/>
            <person name="Ammiraju J.S.S."/>
            <person name="Engler F."/>
            <person name="Soderlund C."/>
            <person name="Wing R.A."/>
            <person name="Palmer L.E."/>
            <person name="de la Bastide M."/>
            <person name="Spiegel L."/>
            <person name="Nascimento L."/>
            <person name="Zutavern T."/>
            <person name="O'Shaughnessy A."/>
            <person name="Dike S."/>
            <person name="Dedhia N."/>
            <person name="Preston R."/>
            <person name="Balija V."/>
            <person name="McCombie W.R."/>
            <person name="Chow T."/>
            <person name="Chen H."/>
            <person name="Chung M."/>
            <person name="Chen C."/>
            <person name="Shaw J."/>
            <person name="Wu H."/>
            <person name="Hsiao K."/>
            <person name="Chao Y."/>
            <person name="Chu M."/>
            <person name="Cheng C."/>
            <person name="Hour A."/>
            <person name="Lee P."/>
            <person name="Lin S."/>
            <person name="Lin Y."/>
            <person name="Liou J."/>
            <person name="Liu S."/>
            <person name="Hsing Y."/>
            <person name="Raghuvanshi S."/>
            <person name="Mohanty A."/>
            <person name="Bharti A.K."/>
            <person name="Gaur A."/>
            <person name="Gupta V."/>
            <person name="Kumar D."/>
            <person name="Ravi V."/>
            <person name="Vij S."/>
            <person name="Kapur A."/>
            <person name="Khurana P."/>
            <person name="Khurana P."/>
            <person name="Khurana J.P."/>
            <person name="Tyagi A.K."/>
            <person name="Gaikwad K."/>
            <person name="Singh A."/>
            <person name="Dalal V."/>
            <person name="Srivastava S."/>
            <person name="Dixit A."/>
            <person name="Pal A.K."/>
            <person name="Ghazi I.A."/>
            <person name="Yadav M."/>
            <person name="Pandit A."/>
            <person name="Bhargava A."/>
            <person name="Sureshbabu K."/>
            <person name="Batra K."/>
            <person name="Sharma T.R."/>
            <person name="Mohapatra T."/>
            <person name="Singh N.K."/>
            <person name="Messing J."/>
            <person name="Nelson A.B."/>
            <person name="Fuks G."/>
            <person name="Kavchok S."/>
            <person name="Keizer G."/>
            <person name="Linton E."/>
            <person name="Llaca V."/>
            <person name="Song R."/>
            <person name="Tanyolac B."/>
            <person name="Young S."/>
            <person name="Ho-Il K."/>
            <person name="Hahn J.H."/>
            <person name="Sangsakoo G."/>
            <person name="Vanavichit A."/>
            <person name="de Mattos Luiz.A.T."/>
            <person name="Zimmer P.D."/>
            <person name="Malone G."/>
            <person name="Dellagostin O."/>
            <person name="de Oliveira A.C."/>
            <person name="Bevan M."/>
            <person name="Bancroft I."/>
            <person name="Minx P."/>
            <person name="Cordum H."/>
            <person name="Wilson R."/>
            <person name="Cheng Z."/>
            <person name="Jin W."/>
            <person name="Jiang J."/>
            <person name="Leong S.A."/>
            <person name="Iwama H."/>
            <person name="Gojobori T."/>
            <person name="Itoh T."/>
            <person name="Niimura Y."/>
            <person name="Fujii Y."/>
            <person name="Habara T."/>
            <person name="Sakai H."/>
            <person name="Sato Y."/>
            <person name="Wilson G."/>
            <person name="Kumar K."/>
            <person name="McCouch S."/>
            <person name="Juretic N."/>
            <person name="Hoen D."/>
            <person name="Wright S."/>
            <person name="Bruskiewich R."/>
            <person name="Bureau T."/>
            <person name="Miyao A."/>
            <person name="Hirochika H."/>
            <person name="Nishikawa T."/>
            <person name="Kadowaki K."/>
            <person name="Sugiura M."/>
            <person name="Burr B."/>
            <person name="Sasaki T."/>
        </authorList>
    </citation>
    <scope>NUCLEOTIDE SEQUENCE [LARGE SCALE GENOMIC DNA]</scope>
    <source>
        <strain evidence="3">cv. Nipponbare</strain>
    </source>
</reference>
<evidence type="ECO:0000313" key="3">
    <source>
        <dbReference type="Proteomes" id="UP000000763"/>
    </source>
</evidence>
<dbReference type="Proteomes" id="UP000000763">
    <property type="component" value="Chromosome 10"/>
</dbReference>
<accession>Q7G4C1</accession>
<proteinExistence type="predicted"/>
<name>Q7G4C1_ORYSJ</name>
<evidence type="ECO:0000313" key="1">
    <source>
        <dbReference type="EMBL" id="AAN08249.1"/>
    </source>
</evidence>
<evidence type="ECO:0000313" key="2">
    <source>
        <dbReference type="EMBL" id="AAN16326.1"/>
    </source>
</evidence>
<reference evidence="1" key="3">
    <citation type="submission" date="2005-04" db="EMBL/GenBank/DDBJ databases">
        <title>Oryza sativa chromosome 10 BAC OSJNBa0041L14 genomic sequence.</title>
        <authorList>
            <person name="Buell C.R."/>
            <person name="Yuan Q."/>
            <person name="Ouyang S."/>
            <person name="Liu J."/>
            <person name="Gansberger K."/>
            <person name="Jones K.M."/>
            <person name="Overton II L.L."/>
            <person name="Tsitrin T."/>
            <person name="Kim M.M."/>
            <person name="Bera J.J."/>
            <person name="Jin S.S."/>
            <person name="Fadrosh D.W."/>
            <person name="Tallon L.J."/>
            <person name="Koo H."/>
            <person name="Zismann V."/>
            <person name="Hsiao J."/>
            <person name="Blunt S."/>
            <person name="Vanaken S.S."/>
            <person name="Riedmuller S.B."/>
            <person name="Utterback T.T."/>
            <person name="Feldblyum T.V."/>
            <person name="Yang Q.Q."/>
            <person name="Haas B.J."/>
            <person name="Suh B.B."/>
            <person name="Peterson J.J."/>
            <person name="Quackenbush J."/>
            <person name="White O."/>
            <person name="Salzberg S.L."/>
            <person name="Fraser C.M."/>
        </authorList>
    </citation>
    <scope>NUCLEOTIDE SEQUENCE</scope>
</reference>
<dbReference type="EMBL" id="AC099042">
    <property type="protein sequence ID" value="AAN08249.1"/>
    <property type="molecule type" value="Genomic_DNA"/>
</dbReference>
<organism evidence="1 3">
    <name type="scientific">Oryza sativa subsp. japonica</name>
    <name type="common">Rice</name>
    <dbReference type="NCBI Taxonomy" id="39947"/>
    <lineage>
        <taxon>Eukaryota</taxon>
        <taxon>Viridiplantae</taxon>
        <taxon>Streptophyta</taxon>
        <taxon>Embryophyta</taxon>
        <taxon>Tracheophyta</taxon>
        <taxon>Spermatophyta</taxon>
        <taxon>Magnoliopsida</taxon>
        <taxon>Liliopsida</taxon>
        <taxon>Poales</taxon>
        <taxon>Poaceae</taxon>
        <taxon>BOP clade</taxon>
        <taxon>Oryzoideae</taxon>
        <taxon>Oryzeae</taxon>
        <taxon>Oryzinae</taxon>
        <taxon>Oryza</taxon>
        <taxon>Oryza sativa</taxon>
    </lineage>
</organism>
<dbReference type="PANTHER" id="PTHR48258:SF9">
    <property type="entry name" value="OS01G0348150 PROTEIN"/>
    <property type="match status" value="1"/>
</dbReference>
<gene>
    <name evidence="1" type="ORF">OSJNBa0041L14.7</name>
    <name evidence="2" type="ORF">OSJNBa0056A15.23</name>
</gene>
<sequence>MPLFRPSPDLAPVILYVFRCIYLGISGRDTPPLHEGQLAGTGIVGKKRFYDDDFKDVAEAHSSVLQQLTILEPYIQEHMNEIRARNPRRTDIWICKEQKRKFPKWLKEKDLSLGDSLEEKTLRRLANGPTSLVTSWQGYDIGGYGFYMIFKDRKSTTQNSGVRVECYDANGSENRTGVFIDDYGLMVVDRSMLGHKDDPWVLAERVAQVFYVSDPSDDKMAIAVLGKQNIVGIDSIQDASDYNQYDDVPLFTGFPNRIKEVETSLDGDLFLSARKDGVSKIVKH</sequence>
<reference evidence="3" key="5">
    <citation type="journal article" date="2008" name="Nucleic Acids Res.">
        <title>The rice annotation project database (RAP-DB): 2008 update.</title>
        <authorList>
            <consortium name="The rice annotation project (RAP)"/>
        </authorList>
    </citation>
    <scope>GENOME REANNOTATION</scope>
    <source>
        <strain evidence="3">cv. Nipponbare</strain>
    </source>
</reference>